<keyword evidence="2" id="KW-0963">Cytoplasm</keyword>
<keyword evidence="11" id="KW-0267">Excision nuclease</keyword>
<keyword evidence="3" id="KW-0479">Metal-binding</keyword>
<dbReference type="GO" id="GO:0005737">
    <property type="term" value="C:cytoplasm"/>
    <property type="evidence" value="ECO:0007669"/>
    <property type="project" value="UniProtKB-SubCell"/>
</dbReference>
<evidence type="ECO:0000256" key="7">
    <source>
        <dbReference type="ARBA" id="ARBA00022769"/>
    </source>
</evidence>
<keyword evidence="19" id="KW-1185">Reference proteome</keyword>
<protein>
    <recommendedName>
        <fullName evidence="15">UvrABC system protein A</fullName>
    </recommendedName>
    <alternativeName>
        <fullName evidence="16">Excinuclease ABC subunit A</fullName>
    </alternativeName>
</protein>
<dbReference type="Gene3D" id="1.20.1580.10">
    <property type="entry name" value="ABC transporter ATPase like domain"/>
    <property type="match status" value="2"/>
</dbReference>
<dbReference type="InterPro" id="IPR041552">
    <property type="entry name" value="UvrA_DNA-bd"/>
</dbReference>
<keyword evidence="12" id="KW-0238">DNA-binding</keyword>
<evidence type="ECO:0000256" key="15">
    <source>
        <dbReference type="ARBA" id="ARBA00039316"/>
    </source>
</evidence>
<evidence type="ECO:0000313" key="19">
    <source>
        <dbReference type="Proteomes" id="UP000634476"/>
    </source>
</evidence>
<evidence type="ECO:0000256" key="2">
    <source>
        <dbReference type="ARBA" id="ARBA00022490"/>
    </source>
</evidence>
<evidence type="ECO:0000256" key="11">
    <source>
        <dbReference type="ARBA" id="ARBA00022881"/>
    </source>
</evidence>
<evidence type="ECO:0000256" key="12">
    <source>
        <dbReference type="ARBA" id="ARBA00023125"/>
    </source>
</evidence>
<evidence type="ECO:0000256" key="16">
    <source>
        <dbReference type="ARBA" id="ARBA00042156"/>
    </source>
</evidence>
<dbReference type="GO" id="GO:0003677">
    <property type="term" value="F:DNA binding"/>
    <property type="evidence" value="ECO:0007669"/>
    <property type="project" value="UniProtKB-KW"/>
</dbReference>
<evidence type="ECO:0000256" key="14">
    <source>
        <dbReference type="ARBA" id="ARBA00038000"/>
    </source>
</evidence>
<dbReference type="PROSITE" id="PS00211">
    <property type="entry name" value="ABC_TRANSPORTER_1"/>
    <property type="match status" value="2"/>
</dbReference>
<evidence type="ECO:0000256" key="13">
    <source>
        <dbReference type="ARBA" id="ARBA00023204"/>
    </source>
</evidence>
<dbReference type="Pfam" id="PF17755">
    <property type="entry name" value="UvrA_DNA-bind"/>
    <property type="match status" value="1"/>
</dbReference>
<keyword evidence="8" id="KW-0863">Zinc-finger</keyword>
<proteinExistence type="inferred from homology"/>
<evidence type="ECO:0000256" key="10">
    <source>
        <dbReference type="ARBA" id="ARBA00022840"/>
    </source>
</evidence>
<keyword evidence="4" id="KW-0677">Repeat</keyword>
<evidence type="ECO:0000256" key="4">
    <source>
        <dbReference type="ARBA" id="ARBA00022737"/>
    </source>
</evidence>
<sequence length="841" mass="90220">MKTGEPAGVMTAGTEPAGLSPDCIEATGVRTHNLRGVDVRIPHRAVVAFTGVSGSGKSSLVIDTIHAEAQLRYVEGFDPYVRKFLTPRDRPRVDRVRGLTATLAVDQRNAGRNPHSTLGTLTGVEAYLGLVFARLAPLATGRTWSGPLHPAQFDPHARDGICWTCAGAREISEADPDLIVPRPDLPLTESPWFGRNQSNEAAFLPSLAEHHGIDLARPWRDHPEGFRRTVLYGTGGEQIDLVITGRDDRKHTELTYRTRRALDGAVAEIERFYAAAVGEEAKQVYVPFLRRRECAACDGTGLGEIARTVKLLDRTFRDVARSRVQEVRDWIDAVGAGLNEAQREVGHVLVPELRDRLDLLVRLGLAHLELSRGAPTLSGGELQRARLSAQISTALTGLTYVFDEPGAGLHPADKDHLFELLRELRDAGNTVLLVEHDPDLIARADWVVDLGPGGGRDGGRLIAAGPPGEIARHPRSVTGRYLSSPHYRLRRAERAPDDTTGWLVLHEAAAHNVTAHEIRIPLNRLTCLTGISGSGKSSVLNPILADSVAAALAGRPPAAVGRISGLTGLRWVSAVDQTPIGRTPRSCPGTYTKAFDLIRQLFADTGQARRGGLGNASAFSFNSPGGRCETCRGLGRIKMDLEFLGDTYLTCQACDGRRYGPDVLAVTYHGLAVDEVLASTVAEAAEVFDGPEPLAALLGAMVDVGLGYLTLGESGTALSGGEAQRLKLAKAALRGRRGRDPGLVVLDEPITGLHPDDAQRLMRTLDLLLERGHTVVIAEHDVHAAGCADWIIDMGPGAGAAGGRIVNEGVPARVANGTGPTAPYLRRLRLGPADRREAADR</sequence>
<dbReference type="Gene3D" id="3.40.50.300">
    <property type="entry name" value="P-loop containing nucleotide triphosphate hydrolases"/>
    <property type="match status" value="2"/>
</dbReference>
<evidence type="ECO:0000259" key="17">
    <source>
        <dbReference type="PROSITE" id="PS50893"/>
    </source>
</evidence>
<reference evidence="18" key="1">
    <citation type="submission" date="2021-01" db="EMBL/GenBank/DDBJ databases">
        <title>Whole genome shotgun sequence of Planobispora takensis NBRC 109077.</title>
        <authorList>
            <person name="Komaki H."/>
            <person name="Tamura T."/>
        </authorList>
    </citation>
    <scope>NUCLEOTIDE SEQUENCE</scope>
    <source>
        <strain evidence="18">NBRC 109077</strain>
    </source>
</reference>
<dbReference type="Gene3D" id="1.10.8.280">
    <property type="entry name" value="ABC transporter ATPase domain-like"/>
    <property type="match status" value="1"/>
</dbReference>
<keyword evidence="6" id="KW-0227">DNA damage</keyword>
<dbReference type="GO" id="GO:0005524">
    <property type="term" value="F:ATP binding"/>
    <property type="evidence" value="ECO:0007669"/>
    <property type="project" value="UniProtKB-KW"/>
</dbReference>
<dbReference type="GO" id="GO:0008270">
    <property type="term" value="F:zinc ion binding"/>
    <property type="evidence" value="ECO:0007669"/>
    <property type="project" value="UniProtKB-KW"/>
</dbReference>
<evidence type="ECO:0000313" key="18">
    <source>
        <dbReference type="EMBL" id="GII05881.1"/>
    </source>
</evidence>
<dbReference type="InterPro" id="IPR017871">
    <property type="entry name" value="ABC_transporter-like_CS"/>
</dbReference>
<dbReference type="GO" id="GO:0006281">
    <property type="term" value="P:DNA repair"/>
    <property type="evidence" value="ECO:0007669"/>
    <property type="project" value="UniProtKB-KW"/>
</dbReference>
<name>A0A8J3T7J5_9ACTN</name>
<dbReference type="GO" id="GO:0016887">
    <property type="term" value="F:ATP hydrolysis activity"/>
    <property type="evidence" value="ECO:0007669"/>
    <property type="project" value="InterPro"/>
</dbReference>
<dbReference type="EMBL" id="BOOK01000083">
    <property type="protein sequence ID" value="GII05881.1"/>
    <property type="molecule type" value="Genomic_DNA"/>
</dbReference>
<keyword evidence="10" id="KW-0067">ATP-binding</keyword>
<keyword evidence="13" id="KW-0234">DNA repair</keyword>
<comment type="subcellular location">
    <subcellularLocation>
        <location evidence="1">Cytoplasm</location>
    </subcellularLocation>
</comment>
<comment type="similarity">
    <text evidence="14">Belongs to the ABC transporter superfamily. UvrA family.</text>
</comment>
<dbReference type="PANTHER" id="PTHR43152">
    <property type="entry name" value="UVRABC SYSTEM PROTEIN A"/>
    <property type="match status" value="1"/>
</dbReference>
<dbReference type="Proteomes" id="UP000634476">
    <property type="component" value="Unassembled WGS sequence"/>
</dbReference>
<evidence type="ECO:0000256" key="9">
    <source>
        <dbReference type="ARBA" id="ARBA00022833"/>
    </source>
</evidence>
<keyword evidence="9" id="KW-0862">Zinc</keyword>
<comment type="caution">
    <text evidence="18">The sequence shown here is derived from an EMBL/GenBank/DDBJ whole genome shotgun (WGS) entry which is preliminary data.</text>
</comment>
<dbReference type="GO" id="GO:0004518">
    <property type="term" value="F:nuclease activity"/>
    <property type="evidence" value="ECO:0007669"/>
    <property type="project" value="UniProtKB-KW"/>
</dbReference>
<evidence type="ECO:0000256" key="5">
    <source>
        <dbReference type="ARBA" id="ARBA00022741"/>
    </source>
</evidence>
<gene>
    <name evidence="18" type="ORF">Pta02_78890</name>
</gene>
<evidence type="ECO:0000256" key="1">
    <source>
        <dbReference type="ARBA" id="ARBA00004496"/>
    </source>
</evidence>
<keyword evidence="7" id="KW-0228">DNA excision</keyword>
<dbReference type="InterPro" id="IPR027417">
    <property type="entry name" value="P-loop_NTPase"/>
</dbReference>
<accession>A0A8J3T7J5</accession>
<dbReference type="SUPFAM" id="SSF52540">
    <property type="entry name" value="P-loop containing nucleoside triphosphate hydrolases"/>
    <property type="match status" value="2"/>
</dbReference>
<dbReference type="InterPro" id="IPR003439">
    <property type="entry name" value="ABC_transporter-like_ATP-bd"/>
</dbReference>
<dbReference type="PANTHER" id="PTHR43152:SF1">
    <property type="entry name" value="UVRA PROTEIN"/>
    <property type="match status" value="1"/>
</dbReference>
<dbReference type="AlphaFoldDB" id="A0A8J3T7J5"/>
<dbReference type="RefSeq" id="WP_239131566.1">
    <property type="nucleotide sequence ID" value="NZ_BOOK01000083.1"/>
</dbReference>
<evidence type="ECO:0000256" key="6">
    <source>
        <dbReference type="ARBA" id="ARBA00022763"/>
    </source>
</evidence>
<keyword evidence="5" id="KW-0547">Nucleotide-binding</keyword>
<evidence type="ECO:0000256" key="3">
    <source>
        <dbReference type="ARBA" id="ARBA00022723"/>
    </source>
</evidence>
<feature type="domain" description="ABC transporter" evidence="17">
    <location>
        <begin position="487"/>
        <end position="821"/>
    </location>
</feature>
<evidence type="ECO:0000256" key="8">
    <source>
        <dbReference type="ARBA" id="ARBA00022771"/>
    </source>
</evidence>
<organism evidence="18 19">
    <name type="scientific">Planobispora takensis</name>
    <dbReference type="NCBI Taxonomy" id="1367882"/>
    <lineage>
        <taxon>Bacteria</taxon>
        <taxon>Bacillati</taxon>
        <taxon>Actinomycetota</taxon>
        <taxon>Actinomycetes</taxon>
        <taxon>Streptosporangiales</taxon>
        <taxon>Streptosporangiaceae</taxon>
        <taxon>Planobispora</taxon>
    </lineage>
</organism>
<dbReference type="PROSITE" id="PS50893">
    <property type="entry name" value="ABC_TRANSPORTER_2"/>
    <property type="match status" value="1"/>
</dbReference>